<gene>
    <name evidence="2" type="ORF">GTZ99_01620</name>
</gene>
<dbReference type="EMBL" id="JAAAPO010000001">
    <property type="protein sequence ID" value="NBC35252.1"/>
    <property type="molecule type" value="Genomic_DNA"/>
</dbReference>
<organism evidence="2 3">
    <name type="scientific">Novosphingobium ovatum</name>
    <dbReference type="NCBI Taxonomy" id="1908523"/>
    <lineage>
        <taxon>Bacteria</taxon>
        <taxon>Pseudomonadati</taxon>
        <taxon>Pseudomonadota</taxon>
        <taxon>Alphaproteobacteria</taxon>
        <taxon>Sphingomonadales</taxon>
        <taxon>Sphingomonadaceae</taxon>
        <taxon>Novosphingobium</taxon>
    </lineage>
</organism>
<feature type="coiled-coil region" evidence="1">
    <location>
        <begin position="283"/>
        <end position="333"/>
    </location>
</feature>
<name>A0ABW9X9S3_9SPHN</name>
<evidence type="ECO:0000256" key="1">
    <source>
        <dbReference type="SAM" id="Coils"/>
    </source>
</evidence>
<proteinExistence type="predicted"/>
<keyword evidence="1" id="KW-0175">Coiled coil</keyword>
<sequence length="485" mass="54838">MQTFSTSFPIKQQKNRAAFPAQIVAWLRGIPNSTVLTLNAEHELESENAHLVADSGEELRIRELVQEGRPIAIGFQHNMPDNKGRIWRTEAVLCYGEKNDFIGLTTQCLAGQHGAFLEQPKKPYLIKSILKAEWGDFDGEIEVMDEPLWLKENNDDLNFAQLVQNGKASAHLPVVYVSSTGKNEWILDKDEIEKIAYDLGGIAHIVVEPSRNFSFSLKELCNGNNVYNGTIGIFIPGIGFVRRFFIGHQFENVQILIDGICESARRLISSTPSPAWSWSDLQEQALRNQRDSLKDAISQEDANDLLEQYTDELKSAQDEIRRLKMELSDQSLRNIQVEDNHVIRENDLSSYCQEIYDGEVKDRLRLAAQIAQNNVESLGIDARTVAVWKKFVESSSRSYGLNELTENLKAATRDGKNLADRVAYLLIRHGYHNKSDNKHVRLEPNSGYDGLQSITLPKTPSDHRTSKNQYAQISKTLGLRNLLAD</sequence>
<accession>A0ABW9X9S3</accession>
<protein>
    <submittedName>
        <fullName evidence="2">Uncharacterized protein</fullName>
    </submittedName>
</protein>
<dbReference type="Proteomes" id="UP000753724">
    <property type="component" value="Unassembled WGS sequence"/>
</dbReference>
<keyword evidence="3" id="KW-1185">Reference proteome</keyword>
<reference evidence="3" key="1">
    <citation type="submission" date="2020-01" db="EMBL/GenBank/DDBJ databases">
        <title>Sphingomonas sp. strain CSW-10.</title>
        <authorList>
            <person name="Chen W.-M."/>
        </authorList>
    </citation>
    <scope>NUCLEOTIDE SEQUENCE [LARGE SCALE GENOMIC DNA]</scope>
    <source>
        <strain evidence="3">FSY-8</strain>
    </source>
</reference>
<dbReference type="RefSeq" id="WP_161716532.1">
    <property type="nucleotide sequence ID" value="NZ_JAAAPO010000001.1"/>
</dbReference>
<evidence type="ECO:0000313" key="3">
    <source>
        <dbReference type="Proteomes" id="UP000753724"/>
    </source>
</evidence>
<evidence type="ECO:0000313" key="2">
    <source>
        <dbReference type="EMBL" id="NBC35252.1"/>
    </source>
</evidence>
<comment type="caution">
    <text evidence="2">The sequence shown here is derived from an EMBL/GenBank/DDBJ whole genome shotgun (WGS) entry which is preliminary data.</text>
</comment>